<dbReference type="EMBL" id="DWYA01000077">
    <property type="protein sequence ID" value="HJB40498.1"/>
    <property type="molecule type" value="Genomic_DNA"/>
</dbReference>
<feature type="transmembrane region" description="Helical" evidence="2">
    <location>
        <begin position="93"/>
        <end position="113"/>
    </location>
</feature>
<dbReference type="Pfam" id="PF06541">
    <property type="entry name" value="ABC_trans_CmpB"/>
    <property type="match status" value="1"/>
</dbReference>
<dbReference type="InterPro" id="IPR010540">
    <property type="entry name" value="CmpB_TMEM229"/>
</dbReference>
<reference evidence="3" key="1">
    <citation type="journal article" date="2021" name="PeerJ">
        <title>Extensive microbial diversity within the chicken gut microbiome revealed by metagenomics and culture.</title>
        <authorList>
            <person name="Gilroy R."/>
            <person name="Ravi A."/>
            <person name="Getino M."/>
            <person name="Pursley I."/>
            <person name="Horton D.L."/>
            <person name="Alikhan N.F."/>
            <person name="Baker D."/>
            <person name="Gharbi K."/>
            <person name="Hall N."/>
            <person name="Watson M."/>
            <person name="Adriaenssens E.M."/>
            <person name="Foster-Nyarko E."/>
            <person name="Jarju S."/>
            <person name="Secka A."/>
            <person name="Antonio M."/>
            <person name="Oren A."/>
            <person name="Chaudhuri R.R."/>
            <person name="La Ragione R."/>
            <person name="Hildebrand F."/>
            <person name="Pallen M.J."/>
        </authorList>
    </citation>
    <scope>NUCLEOTIDE SEQUENCE</scope>
    <source>
        <strain evidence="3">ChiBcec8-14828</strain>
    </source>
</reference>
<feature type="transmembrane region" description="Helical" evidence="2">
    <location>
        <begin position="120"/>
        <end position="140"/>
    </location>
</feature>
<feature type="transmembrane region" description="Helical" evidence="2">
    <location>
        <begin position="58"/>
        <end position="81"/>
    </location>
</feature>
<dbReference type="SUPFAM" id="SSF103473">
    <property type="entry name" value="MFS general substrate transporter"/>
    <property type="match status" value="1"/>
</dbReference>
<dbReference type="AlphaFoldDB" id="A0A9D2M3Z7"/>
<proteinExistence type="predicted"/>
<evidence type="ECO:0000256" key="2">
    <source>
        <dbReference type="SAM" id="Phobius"/>
    </source>
</evidence>
<organism evidence="3 4">
    <name type="scientific">Candidatus Ruthenibacterium avium</name>
    <dbReference type="NCBI Taxonomy" id="2838751"/>
    <lineage>
        <taxon>Bacteria</taxon>
        <taxon>Bacillati</taxon>
        <taxon>Bacillota</taxon>
        <taxon>Clostridia</taxon>
        <taxon>Eubacteriales</taxon>
        <taxon>Oscillospiraceae</taxon>
        <taxon>Ruthenibacterium</taxon>
    </lineage>
</organism>
<comment type="caution">
    <text evidence="3">The sequence shown here is derived from an EMBL/GenBank/DDBJ whole genome shotgun (WGS) entry which is preliminary data.</text>
</comment>
<protein>
    <recommendedName>
        <fullName evidence="5">ABC transporter permease</fullName>
    </recommendedName>
</protein>
<accession>A0A9D2M3Z7</accession>
<feature type="transmembrane region" description="Helical" evidence="2">
    <location>
        <begin position="160"/>
        <end position="179"/>
    </location>
</feature>
<dbReference type="InterPro" id="IPR036259">
    <property type="entry name" value="MFS_trans_sf"/>
</dbReference>
<reference evidence="3" key="2">
    <citation type="submission" date="2021-04" db="EMBL/GenBank/DDBJ databases">
        <authorList>
            <person name="Gilroy R."/>
        </authorList>
    </citation>
    <scope>NUCLEOTIDE SEQUENCE</scope>
    <source>
        <strain evidence="3">ChiBcec8-14828</strain>
    </source>
</reference>
<evidence type="ECO:0000256" key="1">
    <source>
        <dbReference type="SAM" id="Coils"/>
    </source>
</evidence>
<evidence type="ECO:0000313" key="3">
    <source>
        <dbReference type="EMBL" id="HJB40498.1"/>
    </source>
</evidence>
<gene>
    <name evidence="3" type="ORF">H9943_08905</name>
</gene>
<feature type="transmembrane region" description="Helical" evidence="2">
    <location>
        <begin position="200"/>
        <end position="221"/>
    </location>
</feature>
<keyword evidence="2" id="KW-1133">Transmembrane helix</keyword>
<dbReference type="Proteomes" id="UP000824209">
    <property type="component" value="Unassembled WGS sequence"/>
</dbReference>
<keyword evidence="2" id="KW-0472">Membrane</keyword>
<evidence type="ECO:0000313" key="4">
    <source>
        <dbReference type="Proteomes" id="UP000824209"/>
    </source>
</evidence>
<keyword evidence="2" id="KW-0812">Transmembrane</keyword>
<evidence type="ECO:0008006" key="5">
    <source>
        <dbReference type="Google" id="ProtNLM"/>
    </source>
</evidence>
<keyword evidence="1" id="KW-0175">Coiled coil</keyword>
<sequence>MLYAFYKKRRERLEKKLEAVKKREAAALAREQKNDEERRENLKGVPGHFAHGLNFYKYFWIFFICCFLGVVIETVFCLVTTGRLMQRTGLVWGPFNLIYGIGAVLLTACLHRFVTKNDRWLFLGGAVLGGAFEYFCSWLQETVTGTVSWDYSNYPLNINGRINALYCLFWGILALVWIKELYPRLNGWIERSVSNRYGKAITWLLVVFMLANSLVSGAAVMRWQQRYDGVPATQTWQTAMDEAYPDDVLSKIYPSMVRTKNKV</sequence>
<feature type="coiled-coil region" evidence="1">
    <location>
        <begin position="3"/>
        <end position="30"/>
    </location>
</feature>
<name>A0A9D2M3Z7_9FIRM</name>